<evidence type="ECO:0000313" key="1">
    <source>
        <dbReference type="EMBL" id="CAD7644926.1"/>
    </source>
</evidence>
<keyword evidence="2" id="KW-1185">Reference proteome</keyword>
<dbReference type="AlphaFoldDB" id="A0A7R9LR38"/>
<accession>A0A7R9LR38</accession>
<name>A0A7R9LR38_9ACAR</name>
<organism evidence="1">
    <name type="scientific">Oppiella nova</name>
    <dbReference type="NCBI Taxonomy" id="334625"/>
    <lineage>
        <taxon>Eukaryota</taxon>
        <taxon>Metazoa</taxon>
        <taxon>Ecdysozoa</taxon>
        <taxon>Arthropoda</taxon>
        <taxon>Chelicerata</taxon>
        <taxon>Arachnida</taxon>
        <taxon>Acari</taxon>
        <taxon>Acariformes</taxon>
        <taxon>Sarcoptiformes</taxon>
        <taxon>Oribatida</taxon>
        <taxon>Brachypylina</taxon>
        <taxon>Oppioidea</taxon>
        <taxon>Oppiidae</taxon>
        <taxon>Oppiella</taxon>
    </lineage>
</organism>
<dbReference type="Proteomes" id="UP000728032">
    <property type="component" value="Unassembled WGS sequence"/>
</dbReference>
<dbReference type="EMBL" id="CAJPVJ010001845">
    <property type="protein sequence ID" value="CAG2165399.1"/>
    <property type="molecule type" value="Genomic_DNA"/>
</dbReference>
<dbReference type="SUPFAM" id="SSF57845">
    <property type="entry name" value="B-box zinc-binding domain"/>
    <property type="match status" value="1"/>
</dbReference>
<evidence type="ECO:0008006" key="3">
    <source>
        <dbReference type="Google" id="ProtNLM"/>
    </source>
</evidence>
<protein>
    <recommendedName>
        <fullName evidence="3">B box-type domain-containing protein</fullName>
    </recommendedName>
</protein>
<gene>
    <name evidence="1" type="ORF">ONB1V03_LOCUS4941</name>
</gene>
<feature type="non-terminal residue" evidence="1">
    <location>
        <position position="223"/>
    </location>
</feature>
<dbReference type="OrthoDB" id="1870062at2759"/>
<dbReference type="PANTHER" id="PTHR25462:SF296">
    <property type="entry name" value="MEIOTIC P26, ISOFORM F"/>
    <property type="match status" value="1"/>
</dbReference>
<reference evidence="1" key="1">
    <citation type="submission" date="2020-11" db="EMBL/GenBank/DDBJ databases">
        <authorList>
            <person name="Tran Van P."/>
        </authorList>
    </citation>
    <scope>NUCLEOTIDE SEQUENCE</scope>
</reference>
<dbReference type="PANTHER" id="PTHR25462">
    <property type="entry name" value="BONUS, ISOFORM C-RELATED"/>
    <property type="match status" value="1"/>
</dbReference>
<proteinExistence type="predicted"/>
<dbReference type="EMBL" id="OC916670">
    <property type="protein sequence ID" value="CAD7644926.1"/>
    <property type="molecule type" value="Genomic_DNA"/>
</dbReference>
<sequence>PGSQLACKTCSYRLEDRHAIVKCGECDWICEECLKLHSRIKILKGHHLEDKCETHQGKVVYYCITCAKGYCSRCPLPGHLTHDIYVPKNTVPDHSRELRETAHKLQTTLNASQKTLTQLRNYETEITAQKAQCYALMKSTVLTMRQMCRQLFAELSHLIKYNSKLHNATQSSTSIEHLDQFVAAILGTHNDPVTRLLITEPAANQFIINQINKFILSANTARS</sequence>
<evidence type="ECO:0000313" key="2">
    <source>
        <dbReference type="Proteomes" id="UP000728032"/>
    </source>
</evidence>
<dbReference type="InterPro" id="IPR047153">
    <property type="entry name" value="TRIM45/56/19-like"/>
</dbReference>